<feature type="compositionally biased region" description="Pro residues" evidence="7">
    <location>
        <begin position="134"/>
        <end position="144"/>
    </location>
</feature>
<dbReference type="SMART" id="SM00386">
    <property type="entry name" value="HAT"/>
    <property type="match status" value="4"/>
</dbReference>
<evidence type="ECO:0000256" key="4">
    <source>
        <dbReference type="ARBA" id="ARBA00022737"/>
    </source>
</evidence>
<dbReference type="EMBL" id="JANVFS010000014">
    <property type="protein sequence ID" value="KAJ4481771.1"/>
    <property type="molecule type" value="Genomic_DNA"/>
</dbReference>
<evidence type="ECO:0000256" key="3">
    <source>
        <dbReference type="ARBA" id="ARBA00022664"/>
    </source>
</evidence>
<keyword evidence="3" id="KW-0507">mRNA processing</keyword>
<comment type="subcellular location">
    <subcellularLocation>
        <location evidence="1">Nucleus</location>
    </subcellularLocation>
</comment>
<comment type="caution">
    <text evidence="8">The sequence shown here is derived from an EMBL/GenBank/DDBJ whole genome shotgun (WGS) entry which is preliminary data.</text>
</comment>
<dbReference type="SUPFAM" id="SSF48452">
    <property type="entry name" value="TPR-like"/>
    <property type="match status" value="1"/>
</dbReference>
<accession>A0A9W9AGD1</accession>
<evidence type="ECO:0000256" key="2">
    <source>
        <dbReference type="ARBA" id="ARBA00008644"/>
    </source>
</evidence>
<proteinExistence type="inferred from homology"/>
<dbReference type="PANTHER" id="PTHR11246:SF3">
    <property type="entry name" value="CROOKED NECK-LIKE PROTEIN 1"/>
    <property type="match status" value="1"/>
</dbReference>
<name>A0A9W9AGD1_9AGAR</name>
<feature type="compositionally biased region" description="Polar residues" evidence="7">
    <location>
        <begin position="148"/>
        <end position="169"/>
    </location>
</feature>
<dbReference type="GO" id="GO:0000974">
    <property type="term" value="C:Prp19 complex"/>
    <property type="evidence" value="ECO:0007669"/>
    <property type="project" value="TreeGrafter"/>
</dbReference>
<dbReference type="InterPro" id="IPR011990">
    <property type="entry name" value="TPR-like_helical_dom_sf"/>
</dbReference>
<organism evidence="8 9">
    <name type="scientific">Lentinula lateritia</name>
    <dbReference type="NCBI Taxonomy" id="40482"/>
    <lineage>
        <taxon>Eukaryota</taxon>
        <taxon>Fungi</taxon>
        <taxon>Dikarya</taxon>
        <taxon>Basidiomycota</taxon>
        <taxon>Agaricomycotina</taxon>
        <taxon>Agaricomycetes</taxon>
        <taxon>Agaricomycetidae</taxon>
        <taxon>Agaricales</taxon>
        <taxon>Marasmiineae</taxon>
        <taxon>Omphalotaceae</taxon>
        <taxon>Lentinula</taxon>
    </lineage>
</organism>
<evidence type="ECO:0000313" key="9">
    <source>
        <dbReference type="Proteomes" id="UP001150238"/>
    </source>
</evidence>
<feature type="compositionally biased region" description="Low complexity" evidence="7">
    <location>
        <begin position="1454"/>
        <end position="1463"/>
    </location>
</feature>
<feature type="region of interest" description="Disordered" evidence="7">
    <location>
        <begin position="128"/>
        <end position="190"/>
    </location>
</feature>
<reference evidence="8" key="2">
    <citation type="journal article" date="2023" name="Proc. Natl. Acad. Sci. U.S.A.">
        <title>A global phylogenomic analysis of the shiitake genus Lentinula.</title>
        <authorList>
            <person name="Sierra-Patev S."/>
            <person name="Min B."/>
            <person name="Naranjo-Ortiz M."/>
            <person name="Looney B."/>
            <person name="Konkel Z."/>
            <person name="Slot J.C."/>
            <person name="Sakamoto Y."/>
            <person name="Steenwyk J.L."/>
            <person name="Rokas A."/>
            <person name="Carro J."/>
            <person name="Camarero S."/>
            <person name="Ferreira P."/>
            <person name="Molpeceres G."/>
            <person name="Ruiz-Duenas F.J."/>
            <person name="Serrano A."/>
            <person name="Henrissat B."/>
            <person name="Drula E."/>
            <person name="Hughes K.W."/>
            <person name="Mata J.L."/>
            <person name="Ishikawa N.K."/>
            <person name="Vargas-Isla R."/>
            <person name="Ushijima S."/>
            <person name="Smith C.A."/>
            <person name="Donoghue J."/>
            <person name="Ahrendt S."/>
            <person name="Andreopoulos W."/>
            <person name="He G."/>
            <person name="LaButti K."/>
            <person name="Lipzen A."/>
            <person name="Ng V."/>
            <person name="Riley R."/>
            <person name="Sandor L."/>
            <person name="Barry K."/>
            <person name="Martinez A.T."/>
            <person name="Xiao Y."/>
            <person name="Gibbons J.G."/>
            <person name="Terashima K."/>
            <person name="Grigoriev I.V."/>
            <person name="Hibbett D."/>
        </authorList>
    </citation>
    <scope>NUCLEOTIDE SEQUENCE</scope>
    <source>
        <strain evidence="8">Sp2 HRB7682 ss15</strain>
    </source>
</reference>
<feature type="compositionally biased region" description="Low complexity" evidence="7">
    <location>
        <begin position="72"/>
        <end position="100"/>
    </location>
</feature>
<dbReference type="PANTHER" id="PTHR11246">
    <property type="entry name" value="PRE-MRNA SPLICING FACTOR"/>
    <property type="match status" value="1"/>
</dbReference>
<evidence type="ECO:0000256" key="7">
    <source>
        <dbReference type="SAM" id="MobiDB-lite"/>
    </source>
</evidence>
<keyword evidence="5" id="KW-0508">mRNA splicing</keyword>
<dbReference type="GO" id="GO:0071007">
    <property type="term" value="C:U2-type catalytic step 2 spliceosome"/>
    <property type="evidence" value="ECO:0007669"/>
    <property type="project" value="TreeGrafter"/>
</dbReference>
<gene>
    <name evidence="8" type="ORF">C8J55DRAFT_560306</name>
</gene>
<dbReference type="GO" id="GO:0071011">
    <property type="term" value="C:precatalytic spliceosome"/>
    <property type="evidence" value="ECO:0007669"/>
    <property type="project" value="TreeGrafter"/>
</dbReference>
<keyword evidence="6" id="KW-0539">Nucleus</keyword>
<feature type="compositionally biased region" description="Low complexity" evidence="7">
    <location>
        <begin position="170"/>
        <end position="185"/>
    </location>
</feature>
<feature type="compositionally biased region" description="Acidic residues" evidence="7">
    <location>
        <begin position="518"/>
        <end position="534"/>
    </location>
</feature>
<protein>
    <recommendedName>
        <fullName evidence="10">TPR-like protein</fullName>
    </recommendedName>
</protein>
<keyword evidence="4" id="KW-0677">Repeat</keyword>
<feature type="region of interest" description="Disordered" evidence="7">
    <location>
        <begin position="261"/>
        <end position="295"/>
    </location>
</feature>
<dbReference type="Gene3D" id="1.25.40.10">
    <property type="entry name" value="Tetratricopeptide repeat domain"/>
    <property type="match status" value="1"/>
</dbReference>
<feature type="region of interest" description="Disordered" evidence="7">
    <location>
        <begin position="1427"/>
        <end position="1463"/>
    </location>
</feature>
<dbReference type="GO" id="GO:0071014">
    <property type="term" value="C:post-mRNA release spliceosomal complex"/>
    <property type="evidence" value="ECO:0007669"/>
    <property type="project" value="TreeGrafter"/>
</dbReference>
<evidence type="ECO:0000256" key="5">
    <source>
        <dbReference type="ARBA" id="ARBA00023187"/>
    </source>
</evidence>
<evidence type="ECO:0000313" key="8">
    <source>
        <dbReference type="EMBL" id="KAJ4481771.1"/>
    </source>
</evidence>
<dbReference type="InterPro" id="IPR045075">
    <property type="entry name" value="Syf1-like"/>
</dbReference>
<feature type="region of interest" description="Disordered" evidence="7">
    <location>
        <begin position="518"/>
        <end position="569"/>
    </location>
</feature>
<dbReference type="InterPro" id="IPR003107">
    <property type="entry name" value="HAT"/>
</dbReference>
<feature type="compositionally biased region" description="Polar residues" evidence="7">
    <location>
        <begin position="540"/>
        <end position="549"/>
    </location>
</feature>
<sequence>MDGNTGNGGNGNTNSDQLYRLLQSFMATPNAQGLELTGQNQHPTTLFQSFLRSQALTQNLPSQAGPYPAFPSVQSSSQAPTTSSQNTHSSLPPSASLSAPQATYTSPSFDPMRQSQVPFQNQAQFLPSSQLVPGPIPPPPPSNQPPSLCTSSTAPYPSQWPILQTPSLGSHQALSAPPLSSSSQHQTSNIEARPLSIVEPECGQTLPTLPPPAPSVCRPYTSMQAHGATDGYGRVVGSQGHSRVTTASGFPGLTVIQRTNHTRLDHASQSLPQNSKKEKRRGKAIRPPGLGRRERVPSIDDCLNVASGGVEVMSIDVLVYLPLPPTGEINFYRLPRQLIFYEINKEAYRMVLNALGLFHQYPNLPTSTTIFDLFSDITVKLRQQYNLPSVSSSLPLAPQELLPLQLLGFSNHGRANGSYSTSKLRPMPYERYTTIQDILTNNFGTYVIPKLVITRDNHFTLHAIIRSHPLEANVSLAQVYLGSDNTICPHRCLSKRLYSMFRNNSDANLNVHALDEEEIEGSCEPDDDDNDEEASDSRVVAQSLTTTSVETDDEEPQPSSGLELNSNVSQSTSTLVSTSSIVGPMLPKKLWEEPWTQPAPLSFIPIFFDDERTPTIFKIVSEVQRQGSNCPGFQVKGTDEQELAAKFIAQMKNSVQSGDWSKILSPTRHFVCVNDQDDYISSGPGLEQSTIAEVFRQFFEERESEFCMPLYVGYTTLQAADVQISSNKHEELVLFGAVTSLALVYGHYPGHLNPLLLIYLLNDCNTSCLHRDLVSSYLPTLSETLDRWLKIGPMDSIADFTSHFASYHNIQPGVLNGRSETGHRKLAWEMLHNAVVGPIDVENAYFTAFIKGFLLPCSTGVDLVDIVRSFFGGAEEFVRTAEMSTIRGFDSLNIRIIVSIGNQLLDELADAFSNAGPNFAGRIFQDIVKDFLIGIGAPCPELFAGIVDRLSPEVKASLTGLQSPTFRMRLMCWAATGATRVLRDSNPMQIILVEDDDSLYLPQDLNSPGLREAYLSSGSCSFRTCTRSMRIPASYLIKLLKDTYDPDTEVKDAQIAIHHWLFMQMLDSIGTFHTFPGSLPWPVYLDPNLRRIQYEEELPHDSGNYDVRFDYAQLEEGAFRLRGEDATTEEEETAMGRVREVYEWAVAQEIKLKDYARACQIYQTAISLVPHKIFTFAKLWIMFAKFERRRLDLPAAWKIMGTAIGMCPKEKLFKGYIELETDAHLREFDHVRKLYEKYLEFDPANSSAWIRYAEIKSQLEDFARARAIFELVISQSPLSMPELLWKAGHTSRVWISYALFRVEPMALPRAMREGNEEDEDVEQKMVPGDPDRARQVLDRAYKEMKSKGLKDERIALLEVWKTFEETHATADEVARVQGMMPIVSKKRHVDQETSQMVKDWELVFADNERENNPTSFKFLQMAHAWKTNQNKGGNDAKPISFTPASNRKDDDATSDMASSDGEH</sequence>
<feature type="region of interest" description="Disordered" evidence="7">
    <location>
        <begin position="60"/>
        <end position="114"/>
    </location>
</feature>
<evidence type="ECO:0008006" key="10">
    <source>
        <dbReference type="Google" id="ProtNLM"/>
    </source>
</evidence>
<comment type="similarity">
    <text evidence="2">Belongs to the crooked-neck family.</text>
</comment>
<evidence type="ECO:0000256" key="1">
    <source>
        <dbReference type="ARBA" id="ARBA00004123"/>
    </source>
</evidence>
<dbReference type="GO" id="GO:0000245">
    <property type="term" value="P:spliceosomal complex assembly"/>
    <property type="evidence" value="ECO:0007669"/>
    <property type="project" value="TreeGrafter"/>
</dbReference>
<reference evidence="8" key="1">
    <citation type="submission" date="2022-08" db="EMBL/GenBank/DDBJ databases">
        <authorList>
            <consortium name="DOE Joint Genome Institute"/>
            <person name="Min B."/>
            <person name="Riley R."/>
            <person name="Sierra-Patev S."/>
            <person name="Naranjo-Ortiz M."/>
            <person name="Looney B."/>
            <person name="Konkel Z."/>
            <person name="Slot J.C."/>
            <person name="Sakamoto Y."/>
            <person name="Steenwyk J.L."/>
            <person name="Rokas A."/>
            <person name="Carro J."/>
            <person name="Camarero S."/>
            <person name="Ferreira P."/>
            <person name="Molpeceres G."/>
            <person name="Ruiz-Duenas F.J."/>
            <person name="Serrano A."/>
            <person name="Henrissat B."/>
            <person name="Drula E."/>
            <person name="Hughes K.W."/>
            <person name="Mata J.L."/>
            <person name="Ishikawa N.K."/>
            <person name="Vargas-Isla R."/>
            <person name="Ushijima S."/>
            <person name="Smith C.A."/>
            <person name="Ahrendt S."/>
            <person name="Andreopoulos W."/>
            <person name="He G."/>
            <person name="Labutti K."/>
            <person name="Lipzen A."/>
            <person name="Ng V."/>
            <person name="Sandor L."/>
            <person name="Barry K."/>
            <person name="Martinez A.T."/>
            <person name="Xiao Y."/>
            <person name="Gibbons J.G."/>
            <person name="Terashima K."/>
            <person name="Hibbett D.S."/>
            <person name="Grigoriev I.V."/>
        </authorList>
    </citation>
    <scope>NUCLEOTIDE SEQUENCE</scope>
    <source>
        <strain evidence="8">Sp2 HRB7682 ss15</strain>
    </source>
</reference>
<feature type="compositionally biased region" description="Polar residues" evidence="7">
    <location>
        <begin position="101"/>
        <end position="114"/>
    </location>
</feature>
<dbReference type="Proteomes" id="UP001150238">
    <property type="component" value="Unassembled WGS sequence"/>
</dbReference>
<evidence type="ECO:0000256" key="6">
    <source>
        <dbReference type="ARBA" id="ARBA00023242"/>
    </source>
</evidence>